<feature type="compositionally biased region" description="Low complexity" evidence="1">
    <location>
        <begin position="1"/>
        <end position="15"/>
    </location>
</feature>
<dbReference type="RefSeq" id="WP_066775724.1">
    <property type="nucleotide sequence ID" value="NZ_BMIP01000002.1"/>
</dbReference>
<protein>
    <submittedName>
        <fullName evidence="2">Uncharacterized protein</fullName>
    </submittedName>
</protein>
<evidence type="ECO:0000256" key="1">
    <source>
        <dbReference type="SAM" id="MobiDB-lite"/>
    </source>
</evidence>
<dbReference type="EMBL" id="BMIP01000002">
    <property type="protein sequence ID" value="GGD66588.1"/>
    <property type="molecule type" value="Genomic_DNA"/>
</dbReference>
<name>A0A917DTV2_9SPHN</name>
<evidence type="ECO:0000313" key="2">
    <source>
        <dbReference type="EMBL" id="GGD66588.1"/>
    </source>
</evidence>
<feature type="region of interest" description="Disordered" evidence="1">
    <location>
        <begin position="1"/>
        <end position="33"/>
    </location>
</feature>
<dbReference type="AlphaFoldDB" id="A0A917DTV2"/>
<reference evidence="2" key="2">
    <citation type="submission" date="2020-09" db="EMBL/GenBank/DDBJ databases">
        <authorList>
            <person name="Sun Q."/>
            <person name="Zhou Y."/>
        </authorList>
    </citation>
    <scope>NUCLEOTIDE SEQUENCE</scope>
    <source>
        <strain evidence="2">CGMCC 1.15360</strain>
    </source>
</reference>
<reference evidence="2" key="1">
    <citation type="journal article" date="2014" name="Int. J. Syst. Evol. Microbiol.">
        <title>Complete genome sequence of Corynebacterium casei LMG S-19264T (=DSM 44701T), isolated from a smear-ripened cheese.</title>
        <authorList>
            <consortium name="US DOE Joint Genome Institute (JGI-PGF)"/>
            <person name="Walter F."/>
            <person name="Albersmeier A."/>
            <person name="Kalinowski J."/>
            <person name="Ruckert C."/>
        </authorList>
    </citation>
    <scope>NUCLEOTIDE SEQUENCE</scope>
    <source>
        <strain evidence="2">CGMCC 1.15360</strain>
    </source>
</reference>
<sequence length="199" mass="20173">MTNEPAATTATTPATPIEPVGVPSNDIEAPREPTLAEKVSAAQARLAERTAPARAKAAENTKKAARSASDFVKEHPVLALSGAVVAGAAIALALPGKPGRKVRGAVLSTGGLLAELASTYGSQMLAMAEDAAETSKEKLGEIGENFAESSSALASTLSEKGEGTLLSARHIGEKAALAARQASEDAAFKTGSLASRLRK</sequence>
<comment type="caution">
    <text evidence="2">The sequence shown here is derived from an EMBL/GenBank/DDBJ whole genome shotgun (WGS) entry which is preliminary data.</text>
</comment>
<evidence type="ECO:0000313" key="3">
    <source>
        <dbReference type="Proteomes" id="UP000612349"/>
    </source>
</evidence>
<proteinExistence type="predicted"/>
<accession>A0A917DTV2</accession>
<organism evidence="2 3">
    <name type="scientific">Croceicoccus mobilis</name>
    <dbReference type="NCBI Taxonomy" id="1703339"/>
    <lineage>
        <taxon>Bacteria</taxon>
        <taxon>Pseudomonadati</taxon>
        <taxon>Pseudomonadota</taxon>
        <taxon>Alphaproteobacteria</taxon>
        <taxon>Sphingomonadales</taxon>
        <taxon>Erythrobacteraceae</taxon>
        <taxon>Croceicoccus</taxon>
    </lineage>
</organism>
<gene>
    <name evidence="2" type="ORF">GCM10010990_15170</name>
</gene>
<dbReference type="OrthoDB" id="7432993at2"/>
<keyword evidence="3" id="KW-1185">Reference proteome</keyword>
<dbReference type="Proteomes" id="UP000612349">
    <property type="component" value="Unassembled WGS sequence"/>
</dbReference>